<dbReference type="Gene3D" id="3.30.70.270">
    <property type="match status" value="1"/>
</dbReference>
<gene>
    <name evidence="3" type="ORF">Aco03nite_001670</name>
</gene>
<feature type="transmembrane region" description="Helical" evidence="1">
    <location>
        <begin position="27"/>
        <end position="46"/>
    </location>
</feature>
<dbReference type="SMART" id="SM00267">
    <property type="entry name" value="GGDEF"/>
    <property type="match status" value="1"/>
</dbReference>
<dbReference type="PANTHER" id="PTHR46663:SF4">
    <property type="entry name" value="DIGUANYLATE CYCLASE DGCT-RELATED"/>
    <property type="match status" value="1"/>
</dbReference>
<dbReference type="InterPro" id="IPR052163">
    <property type="entry name" value="DGC-Regulatory_Protein"/>
</dbReference>
<feature type="transmembrane region" description="Helical" evidence="1">
    <location>
        <begin position="282"/>
        <end position="309"/>
    </location>
</feature>
<feature type="domain" description="GGDEF" evidence="2">
    <location>
        <begin position="345"/>
        <end position="474"/>
    </location>
</feature>
<organism evidence="3 4">
    <name type="scientific">Actinoplanes couchii</name>
    <dbReference type="NCBI Taxonomy" id="403638"/>
    <lineage>
        <taxon>Bacteria</taxon>
        <taxon>Bacillati</taxon>
        <taxon>Actinomycetota</taxon>
        <taxon>Actinomycetes</taxon>
        <taxon>Micromonosporales</taxon>
        <taxon>Micromonosporaceae</taxon>
        <taxon>Actinoplanes</taxon>
    </lineage>
</organism>
<protein>
    <recommendedName>
        <fullName evidence="2">GGDEF domain-containing protein</fullName>
    </recommendedName>
</protein>
<dbReference type="NCBIfam" id="TIGR00254">
    <property type="entry name" value="GGDEF"/>
    <property type="match status" value="1"/>
</dbReference>
<feature type="transmembrane region" description="Helical" evidence="1">
    <location>
        <begin position="58"/>
        <end position="76"/>
    </location>
</feature>
<feature type="transmembrane region" description="Helical" evidence="1">
    <location>
        <begin position="5"/>
        <end position="21"/>
    </location>
</feature>
<reference evidence="3 4" key="1">
    <citation type="submission" date="2021-01" db="EMBL/GenBank/DDBJ databases">
        <title>Whole genome shotgun sequence of Actinoplanes couchii NBRC 106145.</title>
        <authorList>
            <person name="Komaki H."/>
            <person name="Tamura T."/>
        </authorList>
    </citation>
    <scope>NUCLEOTIDE SEQUENCE [LARGE SCALE GENOMIC DNA]</scope>
    <source>
        <strain evidence="3 4">NBRC 106145</strain>
    </source>
</reference>
<feature type="transmembrane region" description="Helical" evidence="1">
    <location>
        <begin position="121"/>
        <end position="139"/>
    </location>
</feature>
<accession>A0ABQ3WZQ5</accession>
<feature type="transmembrane region" description="Helical" evidence="1">
    <location>
        <begin position="151"/>
        <end position="175"/>
    </location>
</feature>
<dbReference type="PROSITE" id="PS50887">
    <property type="entry name" value="GGDEF"/>
    <property type="match status" value="1"/>
</dbReference>
<evidence type="ECO:0000256" key="1">
    <source>
        <dbReference type="SAM" id="Phobius"/>
    </source>
</evidence>
<keyword evidence="1" id="KW-0472">Membrane</keyword>
<evidence type="ECO:0000259" key="2">
    <source>
        <dbReference type="PROSITE" id="PS50887"/>
    </source>
</evidence>
<keyword evidence="4" id="KW-1185">Reference proteome</keyword>
<dbReference type="SUPFAM" id="SSF55073">
    <property type="entry name" value="Nucleotide cyclase"/>
    <property type="match status" value="1"/>
</dbReference>
<dbReference type="InterPro" id="IPR000160">
    <property type="entry name" value="GGDEF_dom"/>
</dbReference>
<dbReference type="RefSeq" id="WP_203792552.1">
    <property type="nucleotide sequence ID" value="NZ_BAAAQE010000090.1"/>
</dbReference>
<keyword evidence="1" id="KW-1133">Transmembrane helix</keyword>
<dbReference type="Pfam" id="PF00990">
    <property type="entry name" value="GGDEF"/>
    <property type="match status" value="1"/>
</dbReference>
<dbReference type="PANTHER" id="PTHR46663">
    <property type="entry name" value="DIGUANYLATE CYCLASE DGCT-RELATED"/>
    <property type="match status" value="1"/>
</dbReference>
<feature type="transmembrane region" description="Helical" evidence="1">
    <location>
        <begin position="211"/>
        <end position="235"/>
    </location>
</feature>
<dbReference type="CDD" id="cd01949">
    <property type="entry name" value="GGDEF"/>
    <property type="match status" value="1"/>
</dbReference>
<comment type="caution">
    <text evidence="3">The sequence shown here is derived from an EMBL/GenBank/DDBJ whole genome shotgun (WGS) entry which is preliminary data.</text>
</comment>
<feature type="transmembrane region" description="Helical" evidence="1">
    <location>
        <begin position="256"/>
        <end position="276"/>
    </location>
</feature>
<dbReference type="InterPro" id="IPR029787">
    <property type="entry name" value="Nucleotide_cyclase"/>
</dbReference>
<feature type="transmembrane region" description="Helical" evidence="1">
    <location>
        <begin position="187"/>
        <end position="205"/>
    </location>
</feature>
<feature type="transmembrane region" description="Helical" evidence="1">
    <location>
        <begin position="88"/>
        <end position="109"/>
    </location>
</feature>
<keyword evidence="1" id="KW-0812">Transmembrane</keyword>
<dbReference type="Proteomes" id="UP000612282">
    <property type="component" value="Unassembled WGS sequence"/>
</dbReference>
<dbReference type="InterPro" id="IPR043128">
    <property type="entry name" value="Rev_trsase/Diguanyl_cyclase"/>
</dbReference>
<name>A0ABQ3WZQ5_9ACTN</name>
<dbReference type="EMBL" id="BOMG01000004">
    <property type="protein sequence ID" value="GID51763.1"/>
    <property type="molecule type" value="Genomic_DNA"/>
</dbReference>
<evidence type="ECO:0000313" key="3">
    <source>
        <dbReference type="EMBL" id="GID51763.1"/>
    </source>
</evidence>
<evidence type="ECO:0000313" key="4">
    <source>
        <dbReference type="Proteomes" id="UP000612282"/>
    </source>
</evidence>
<sequence length="474" mass="50015">MAVWRWYLAVCAVCAVVYNLIPSDPVQAVIATLVHLSGVATILLGVRRHRPALRWPWYALAANVGLFAAGDVAYWLQTVLLGQDVFPSVADAFYVPSNLALIAGLLGLARARRTTWDRPGLLDAAILSTGATMLAWLYLIAPTARLGDLTVFGRAVSLTYPILDLAALAVLLRVAIGSGRRPAPYRMLVIGVVVLLATDVTYTLLELHDNYAAGGLMDVGWMVTHVLFGTAALHPAMASVSQATPPPDGMIGRGRLLALAVAGLMAPLVLTIEWILGDPLDIPVVVGGSVLLFLLVMARLHGVVGLLAASLDVARGQAYTDQLTGLANRRHFHNRWEQALTDGGGPTALLYVDLDGFKAVNDTLGHETGDAVLETVAGRIRQTVRDTDLVARLGGDEFAVILPGATDEQAVAIATRIVDAVAEPIEVRGLPVGVGASIGVITAPSGADPESEIKRADTAMYAAKAAGRGRVHQT</sequence>
<proteinExistence type="predicted"/>